<name>A0A3B3HU20_ORYLA</name>
<keyword evidence="3" id="KW-1185">Reference proteome</keyword>
<keyword evidence="1" id="KW-0472">Membrane</keyword>
<evidence type="ECO:0000313" key="3">
    <source>
        <dbReference type="Proteomes" id="UP000001038"/>
    </source>
</evidence>
<dbReference type="Bgee" id="ENSORLG00000029636">
    <property type="expression patterns" value="Expressed in heart and 7 other cell types or tissues"/>
</dbReference>
<sequence>MFSSISVLGLSQSKRGRWTLGSIGFVFCVLFLLWFIFLDYPEIVATRAKFNLTQTHRQMALGQNRTRRNALYEIWTYTREAEQLMCGSMAPPLGFPYFCYNPNQTLDVLIIAPRSNFKHNHWGTASDWRGYHWYIRGLLGDGGWGSIFRSTAESSWKKGTYGWTPQARQWSTIISNFTVSDSFFTFRVNTTAQPFPTPTKGYITFCSRLLVCAWANGKDPCWQVMFCPDFNATTTTPIRTVLGFGPARQVKIIEGTPTPDNWFQVITGISGDANNWLLMVEQAANMTKTDCLVCMGPRPLLKVVPATVMPQCIADNMINSILYKIECEEVNQYHPVVPSEKSKPIFDRRVAKQNFSCFEFSEGTGTEFLGHIDSTWCNGIRSFRDFKPVSRADVWIWCGKDQIFDRLPMDASGRCALISLILPVYVRPVDLSDVLDVVEQELGSRSTWTKRSVNWNDADPTYIDALGVPRGVPDEYKLVNQVAAGFESILIWVTPNKNVDRINYIHYNVQRLGNYTLAGFEAVHEQLKATSLVTFQNRIALDMLLAEKSGVCGYIGDQCCSVIPNKTQADEKLTRVIEGLHAFTKKMKKHSGVDTSMWDDWLKVFGPWKTLLSSLLVALVVFTTILTLCGCCFIPCFRSLVTRLIEKAVGDKARGHGQYAMLPVSDPFTPPKL</sequence>
<dbReference type="InParanoid" id="A0A3B3HU20"/>
<reference evidence="2 3" key="1">
    <citation type="journal article" date="2007" name="Nature">
        <title>The medaka draft genome and insights into vertebrate genome evolution.</title>
        <authorList>
            <person name="Kasahara M."/>
            <person name="Naruse K."/>
            <person name="Sasaki S."/>
            <person name="Nakatani Y."/>
            <person name="Qu W."/>
            <person name="Ahsan B."/>
            <person name="Yamada T."/>
            <person name="Nagayasu Y."/>
            <person name="Doi K."/>
            <person name="Kasai Y."/>
            <person name="Jindo T."/>
            <person name="Kobayashi D."/>
            <person name="Shimada A."/>
            <person name="Toyoda A."/>
            <person name="Kuroki Y."/>
            <person name="Fujiyama A."/>
            <person name="Sasaki T."/>
            <person name="Shimizu A."/>
            <person name="Asakawa S."/>
            <person name="Shimizu N."/>
            <person name="Hashimoto S."/>
            <person name="Yang J."/>
            <person name="Lee Y."/>
            <person name="Matsushima K."/>
            <person name="Sugano S."/>
            <person name="Sakaizumi M."/>
            <person name="Narita T."/>
            <person name="Ohishi K."/>
            <person name="Haga S."/>
            <person name="Ohta F."/>
            <person name="Nomoto H."/>
            <person name="Nogata K."/>
            <person name="Morishita T."/>
            <person name="Endo T."/>
            <person name="Shin-I T."/>
            <person name="Takeda H."/>
            <person name="Morishita S."/>
            <person name="Kohara Y."/>
        </authorList>
    </citation>
    <scope>NUCLEOTIDE SEQUENCE [LARGE SCALE GENOMIC DNA]</scope>
    <source>
        <strain evidence="2 3">Hd-rR</strain>
    </source>
</reference>
<evidence type="ECO:0000256" key="1">
    <source>
        <dbReference type="SAM" id="Phobius"/>
    </source>
</evidence>
<feature type="transmembrane region" description="Helical" evidence="1">
    <location>
        <begin position="615"/>
        <end position="637"/>
    </location>
</feature>
<dbReference type="SUPFAM" id="SSF58069">
    <property type="entry name" value="Virus ectodomain"/>
    <property type="match status" value="1"/>
</dbReference>
<dbReference type="Gene3D" id="1.10.287.210">
    <property type="match status" value="1"/>
</dbReference>
<dbReference type="PANTHER" id="PTHR10424">
    <property type="entry name" value="VIRAL ENVELOPE PROTEIN"/>
    <property type="match status" value="1"/>
</dbReference>
<protein>
    <submittedName>
        <fullName evidence="2">Uncharacterized protein</fullName>
    </submittedName>
</protein>
<dbReference type="STRING" id="8090.ENSORLP00000035359"/>
<dbReference type="Pfam" id="PF00429">
    <property type="entry name" value="TLV_coat"/>
    <property type="match status" value="1"/>
</dbReference>
<dbReference type="Ensembl" id="ENSORLT00000029306.1">
    <property type="protein sequence ID" value="ENSORLP00000035359.1"/>
    <property type="gene ID" value="ENSORLG00000029636.1"/>
</dbReference>
<dbReference type="Proteomes" id="UP000001038">
    <property type="component" value="Chromosome 13"/>
</dbReference>
<dbReference type="PANTHER" id="PTHR10424:SF80">
    <property type="entry name" value="ENVELOPE GLYCOPROTEIN"/>
    <property type="match status" value="1"/>
</dbReference>
<proteinExistence type="predicted"/>
<evidence type="ECO:0000313" key="2">
    <source>
        <dbReference type="Ensembl" id="ENSORLP00000035359.1"/>
    </source>
</evidence>
<dbReference type="AlphaFoldDB" id="A0A3B3HU20"/>
<reference evidence="2" key="2">
    <citation type="submission" date="2025-08" db="UniProtKB">
        <authorList>
            <consortium name="Ensembl"/>
        </authorList>
    </citation>
    <scope>IDENTIFICATION</scope>
    <source>
        <strain evidence="2">Hd-rR</strain>
    </source>
</reference>
<organism evidence="2 3">
    <name type="scientific">Oryzias latipes</name>
    <name type="common">Japanese rice fish</name>
    <name type="synonym">Japanese killifish</name>
    <dbReference type="NCBI Taxonomy" id="8090"/>
    <lineage>
        <taxon>Eukaryota</taxon>
        <taxon>Metazoa</taxon>
        <taxon>Chordata</taxon>
        <taxon>Craniata</taxon>
        <taxon>Vertebrata</taxon>
        <taxon>Euteleostomi</taxon>
        <taxon>Actinopterygii</taxon>
        <taxon>Neopterygii</taxon>
        <taxon>Teleostei</taxon>
        <taxon>Neoteleostei</taxon>
        <taxon>Acanthomorphata</taxon>
        <taxon>Ovalentaria</taxon>
        <taxon>Atherinomorphae</taxon>
        <taxon>Beloniformes</taxon>
        <taxon>Adrianichthyidae</taxon>
        <taxon>Oryziinae</taxon>
        <taxon>Oryzias</taxon>
    </lineage>
</organism>
<dbReference type="InterPro" id="IPR018154">
    <property type="entry name" value="TLV/ENV_coat_polyprotein"/>
</dbReference>
<reference evidence="2" key="3">
    <citation type="submission" date="2025-09" db="UniProtKB">
        <authorList>
            <consortium name="Ensembl"/>
        </authorList>
    </citation>
    <scope>IDENTIFICATION</scope>
    <source>
        <strain evidence="2">Hd-rR</strain>
    </source>
</reference>
<feature type="transmembrane region" description="Helical" evidence="1">
    <location>
        <begin position="20"/>
        <end position="38"/>
    </location>
</feature>
<accession>A0A3B3HU20</accession>
<keyword evidence="1" id="KW-1133">Transmembrane helix</keyword>
<dbReference type="GeneTree" id="ENSGT00530000064449"/>
<keyword evidence="1" id="KW-0812">Transmembrane</keyword>